<protein>
    <submittedName>
        <fullName evidence="2">Uncharacterized protein</fullName>
    </submittedName>
</protein>
<evidence type="ECO:0000313" key="2">
    <source>
        <dbReference type="EMBL" id="XDQ50236.1"/>
    </source>
</evidence>
<organism evidence="2">
    <name type="scientific">Streptomyces sp. R41</name>
    <dbReference type="NCBI Taxonomy" id="3238632"/>
    <lineage>
        <taxon>Bacteria</taxon>
        <taxon>Bacillati</taxon>
        <taxon>Actinomycetota</taxon>
        <taxon>Actinomycetes</taxon>
        <taxon>Kitasatosporales</taxon>
        <taxon>Streptomycetaceae</taxon>
        <taxon>Streptomyces</taxon>
    </lineage>
</organism>
<dbReference type="AlphaFoldDB" id="A0AB39R6C3"/>
<proteinExistence type="predicted"/>
<accession>A0AB39R6C3</accession>
<gene>
    <name evidence="2" type="ORF">AB5J53_00055</name>
</gene>
<sequence>MTAMTVRPVPALDPAGRTSEAAQLRSDEPIYAALAVRWQAAGRVVPGQADREWTMLASRCPWPAP</sequence>
<name>A0AB39R6C3_9ACTN</name>
<reference evidence="2" key="1">
    <citation type="submission" date="2024-07" db="EMBL/GenBank/DDBJ databases">
        <authorList>
            <person name="Yu S.T."/>
        </authorList>
    </citation>
    <scope>NUCLEOTIDE SEQUENCE</scope>
    <source>
        <strain evidence="2">R41</strain>
    </source>
</reference>
<feature type="region of interest" description="Disordered" evidence="1">
    <location>
        <begin position="1"/>
        <end position="21"/>
    </location>
</feature>
<dbReference type="RefSeq" id="WP_369243594.1">
    <property type="nucleotide sequence ID" value="NZ_CP163443.1"/>
</dbReference>
<evidence type="ECO:0000256" key="1">
    <source>
        <dbReference type="SAM" id="MobiDB-lite"/>
    </source>
</evidence>
<dbReference type="EMBL" id="CP163443">
    <property type="protein sequence ID" value="XDQ50236.1"/>
    <property type="molecule type" value="Genomic_DNA"/>
</dbReference>